<keyword evidence="1" id="KW-0349">Heme</keyword>
<evidence type="ECO:0000313" key="8">
    <source>
        <dbReference type="EMBL" id="KKX99953.1"/>
    </source>
</evidence>
<dbReference type="GO" id="GO:0020037">
    <property type="term" value="F:heme binding"/>
    <property type="evidence" value="ECO:0007669"/>
    <property type="project" value="InterPro"/>
</dbReference>
<name>A0A0M3DER8_9FIRM</name>
<dbReference type="PANTHER" id="PTHR43809">
    <property type="entry name" value="NITRITE REDUCTASE (NADH) LARGE SUBUNIT"/>
    <property type="match status" value="1"/>
</dbReference>
<evidence type="ECO:0000259" key="7">
    <source>
        <dbReference type="Pfam" id="PF03460"/>
    </source>
</evidence>
<dbReference type="InterPro" id="IPR052034">
    <property type="entry name" value="NasD-like"/>
</dbReference>
<dbReference type="GO" id="GO:0051536">
    <property type="term" value="F:iron-sulfur cluster binding"/>
    <property type="evidence" value="ECO:0007669"/>
    <property type="project" value="UniProtKB-KW"/>
</dbReference>
<dbReference type="InterPro" id="IPR005117">
    <property type="entry name" value="NiRdtase/SiRdtase_haem-b_fer"/>
</dbReference>
<keyword evidence="5" id="KW-0411">Iron-sulfur</keyword>
<gene>
    <name evidence="8" type="ORF">VN21_16890</name>
</gene>
<accession>A0A0M3DER8</accession>
<dbReference type="SUPFAM" id="SSF55124">
    <property type="entry name" value="Nitrite/Sulfite reductase N-terminal domain-like"/>
    <property type="match status" value="1"/>
</dbReference>
<organism evidence="8 9">
    <name type="scientific">Paraclostridium benzoelyticum</name>
    <dbReference type="NCBI Taxonomy" id="1629550"/>
    <lineage>
        <taxon>Bacteria</taxon>
        <taxon>Bacillati</taxon>
        <taxon>Bacillota</taxon>
        <taxon>Clostridia</taxon>
        <taxon>Peptostreptococcales</taxon>
        <taxon>Peptostreptococcaceae</taxon>
        <taxon>Paraclostridium</taxon>
    </lineage>
</organism>
<dbReference type="Gene3D" id="3.30.413.10">
    <property type="entry name" value="Sulfite Reductase Hemoprotein, domain 1"/>
    <property type="match status" value="1"/>
</dbReference>
<comment type="caution">
    <text evidence="8">The sequence shown here is derived from an EMBL/GenBank/DDBJ whole genome shotgun (WGS) entry which is preliminary data.</text>
</comment>
<evidence type="ECO:0000256" key="5">
    <source>
        <dbReference type="ARBA" id="ARBA00023014"/>
    </source>
</evidence>
<protein>
    <recommendedName>
        <fullName evidence="10">Nitrite reductase</fullName>
    </recommendedName>
</protein>
<keyword evidence="4" id="KW-0408">Iron</keyword>
<sequence>MEKFIKKQKTLSTKDKFTITPNFKTPFISPENIIHIGEIAQKYNGVLKIGTNQKISIINIDEINLQRVIDDLNFDCVPKGKNLLTNITVCTSNFCRMSKYPTIGIYMKIVNEFYGIELPSKTKIAISSCKNSCVSAYVKDIGILADSNGKLFITVGGCAGTNPKSGYVLASDLDEKSTYKLFKSVINYYQSNANSKEKLRDFIDRLGFENFKSNL</sequence>
<dbReference type="GO" id="GO:0046872">
    <property type="term" value="F:metal ion binding"/>
    <property type="evidence" value="ECO:0007669"/>
    <property type="project" value="UniProtKB-KW"/>
</dbReference>
<feature type="domain" description="Nitrite/Sulfite reductase ferredoxin-like" evidence="7">
    <location>
        <begin position="16"/>
        <end position="73"/>
    </location>
</feature>
<feature type="domain" description="Nitrite/sulphite reductase 4Fe-4S" evidence="6">
    <location>
        <begin position="86"/>
        <end position="214"/>
    </location>
</feature>
<evidence type="ECO:0000259" key="6">
    <source>
        <dbReference type="Pfam" id="PF01077"/>
    </source>
</evidence>
<dbReference type="SUPFAM" id="SSF56014">
    <property type="entry name" value="Nitrite and sulphite reductase 4Fe-4S domain-like"/>
    <property type="match status" value="1"/>
</dbReference>
<dbReference type="AlphaFoldDB" id="A0A0M3DER8"/>
<dbReference type="EMBL" id="LBBT01000352">
    <property type="protein sequence ID" value="KKX99953.1"/>
    <property type="molecule type" value="Genomic_DNA"/>
</dbReference>
<keyword evidence="3" id="KW-0560">Oxidoreductase</keyword>
<keyword evidence="9" id="KW-1185">Reference proteome</keyword>
<dbReference type="Pfam" id="PF01077">
    <property type="entry name" value="NIR_SIR"/>
    <property type="match status" value="1"/>
</dbReference>
<dbReference type="InterPro" id="IPR006067">
    <property type="entry name" value="NO2/SO3_Rdtase_4Fe4S_dom"/>
</dbReference>
<keyword evidence="2" id="KW-0479">Metal-binding</keyword>
<proteinExistence type="predicted"/>
<evidence type="ECO:0000256" key="1">
    <source>
        <dbReference type="ARBA" id="ARBA00022617"/>
    </source>
</evidence>
<dbReference type="PANTHER" id="PTHR43809:SF1">
    <property type="entry name" value="NITRITE REDUCTASE (NADH) LARGE SUBUNIT"/>
    <property type="match status" value="1"/>
</dbReference>
<dbReference type="Proteomes" id="UP000034407">
    <property type="component" value="Unassembled WGS sequence"/>
</dbReference>
<evidence type="ECO:0000256" key="3">
    <source>
        <dbReference type="ARBA" id="ARBA00023002"/>
    </source>
</evidence>
<evidence type="ECO:0000256" key="2">
    <source>
        <dbReference type="ARBA" id="ARBA00022723"/>
    </source>
</evidence>
<reference evidence="8 9" key="1">
    <citation type="submission" date="2015-04" db="EMBL/GenBank/DDBJ databases">
        <title>Microcin producing Clostridium sp. JC272T.</title>
        <authorList>
            <person name="Jyothsna T."/>
            <person name="Sasikala C."/>
            <person name="Ramana C."/>
        </authorList>
    </citation>
    <scope>NUCLEOTIDE SEQUENCE [LARGE SCALE GENOMIC DNA]</scope>
    <source>
        <strain evidence="8 9">JC272</strain>
    </source>
</reference>
<evidence type="ECO:0000313" key="9">
    <source>
        <dbReference type="Proteomes" id="UP000034407"/>
    </source>
</evidence>
<dbReference type="InterPro" id="IPR045854">
    <property type="entry name" value="NO2/SO3_Rdtase_4Fe4S_sf"/>
</dbReference>
<dbReference type="InterPro" id="IPR036136">
    <property type="entry name" value="Nit/Sulf_reduc_fer-like_dom_sf"/>
</dbReference>
<dbReference type="GO" id="GO:0016491">
    <property type="term" value="F:oxidoreductase activity"/>
    <property type="evidence" value="ECO:0007669"/>
    <property type="project" value="UniProtKB-KW"/>
</dbReference>
<dbReference type="Pfam" id="PF03460">
    <property type="entry name" value="NIR_SIR_ferr"/>
    <property type="match status" value="1"/>
</dbReference>
<evidence type="ECO:0008006" key="10">
    <source>
        <dbReference type="Google" id="ProtNLM"/>
    </source>
</evidence>
<evidence type="ECO:0000256" key="4">
    <source>
        <dbReference type="ARBA" id="ARBA00023004"/>
    </source>
</evidence>
<dbReference type="PATRIC" id="fig|1629550.3.peg.2892"/>